<dbReference type="EMBL" id="GBRH01227046">
    <property type="protein sequence ID" value="JAD70849.1"/>
    <property type="molecule type" value="Transcribed_RNA"/>
</dbReference>
<organism evidence="1">
    <name type="scientific">Arundo donax</name>
    <name type="common">Giant reed</name>
    <name type="synonym">Donax arundinaceus</name>
    <dbReference type="NCBI Taxonomy" id="35708"/>
    <lineage>
        <taxon>Eukaryota</taxon>
        <taxon>Viridiplantae</taxon>
        <taxon>Streptophyta</taxon>
        <taxon>Embryophyta</taxon>
        <taxon>Tracheophyta</taxon>
        <taxon>Spermatophyta</taxon>
        <taxon>Magnoliopsida</taxon>
        <taxon>Liliopsida</taxon>
        <taxon>Poales</taxon>
        <taxon>Poaceae</taxon>
        <taxon>PACMAD clade</taxon>
        <taxon>Arundinoideae</taxon>
        <taxon>Arundineae</taxon>
        <taxon>Arundo</taxon>
    </lineage>
</organism>
<reference evidence="1" key="1">
    <citation type="submission" date="2014-09" db="EMBL/GenBank/DDBJ databases">
        <authorList>
            <person name="Magalhaes I.L.F."/>
            <person name="Oliveira U."/>
            <person name="Santos F.R."/>
            <person name="Vidigal T.H.D.A."/>
            <person name="Brescovit A.D."/>
            <person name="Santos A.J."/>
        </authorList>
    </citation>
    <scope>NUCLEOTIDE SEQUENCE</scope>
    <source>
        <tissue evidence="1">Shoot tissue taken approximately 20 cm above the soil surface</tissue>
    </source>
</reference>
<evidence type="ECO:0000313" key="1">
    <source>
        <dbReference type="EMBL" id="JAD70849.1"/>
    </source>
</evidence>
<name>A0A0A9C3H0_ARUDO</name>
<reference evidence="1" key="2">
    <citation type="journal article" date="2015" name="Data Brief">
        <title>Shoot transcriptome of the giant reed, Arundo donax.</title>
        <authorList>
            <person name="Barrero R.A."/>
            <person name="Guerrero F.D."/>
            <person name="Moolhuijzen P."/>
            <person name="Goolsby J.A."/>
            <person name="Tidwell J."/>
            <person name="Bellgard S.E."/>
            <person name="Bellgard M.I."/>
        </authorList>
    </citation>
    <scope>NUCLEOTIDE SEQUENCE</scope>
    <source>
        <tissue evidence="1">Shoot tissue taken approximately 20 cm above the soil surface</tissue>
    </source>
</reference>
<proteinExistence type="predicted"/>
<sequence>MTIDRTGLCKTFPSCAAGIVTPKLYVVSFMYTFNDDLD</sequence>
<dbReference type="AlphaFoldDB" id="A0A0A9C3H0"/>
<protein>
    <submittedName>
        <fullName evidence="1">Uncharacterized protein</fullName>
    </submittedName>
</protein>
<accession>A0A0A9C3H0</accession>